<proteinExistence type="predicted"/>
<dbReference type="KEGG" id="vg:19526244"/>
<organism evidence="1 2">
    <name type="scientific">Bacillus phage Hakuna</name>
    <dbReference type="NCBI Taxonomy" id="1486659"/>
    <lineage>
        <taxon>Viruses</taxon>
        <taxon>Duplodnaviria</taxon>
        <taxon>Heunggongvirae</taxon>
        <taxon>Uroviricota</taxon>
        <taxon>Caudoviricetes</taxon>
        <taxon>Herelleviridae</taxon>
        <taxon>Bastillevirinae</taxon>
        <taxon>Wphvirus</taxon>
        <taxon>Wphvirus hakuna</taxon>
    </lineage>
</organism>
<dbReference type="RefSeq" id="YP_009036693.1">
    <property type="nucleotide sequence ID" value="NC_024213.1"/>
</dbReference>
<dbReference type="EMBL" id="KJ489399">
    <property type="protein sequence ID" value="AHZ10262.1"/>
    <property type="molecule type" value="Genomic_DNA"/>
</dbReference>
<accession>A0A024B1M0</accession>
<keyword evidence="2" id="KW-1185">Reference proteome</keyword>
<reference evidence="2" key="1">
    <citation type="submission" date="2014-09" db="EMBL/GenBank/DDBJ databases">
        <authorList>
            <person name="Sauder A.B."/>
            <person name="McKenzie Q.R."/>
            <person name="Temple L.M."/>
            <person name="Alexis B.K."/>
            <person name="Al-Atrache Z."/>
            <person name="Lewis L.O."/>
            <person name="Loesser-Casey K.E."/>
            <person name="Mitchell K.J."/>
        </authorList>
    </citation>
    <scope>NUCLEOTIDE SEQUENCE [LARGE SCALE GENOMIC DNA]</scope>
</reference>
<name>A0A024B1M0_9CAUD</name>
<sequence length="56" mass="6258">MVYIDLKEDGQGSFFSDIDEFIDSLPLDAQEAVRELVDDAIDEATTPYINMTGVML</sequence>
<dbReference type="GeneID" id="19526244"/>
<dbReference type="Proteomes" id="UP000026900">
    <property type="component" value="Segment"/>
</dbReference>
<evidence type="ECO:0000313" key="1">
    <source>
        <dbReference type="EMBL" id="AHZ10262.1"/>
    </source>
</evidence>
<evidence type="ECO:0000313" key="2">
    <source>
        <dbReference type="Proteomes" id="UP000026900"/>
    </source>
</evidence>
<protein>
    <submittedName>
        <fullName evidence="1">Uncharacterized protein</fullName>
    </submittedName>
</protein>